<protein>
    <submittedName>
        <fullName evidence="1">Uncharacterized protein</fullName>
    </submittedName>
</protein>
<comment type="caution">
    <text evidence="1">The sequence shown here is derived from an EMBL/GenBank/DDBJ whole genome shotgun (WGS) entry which is preliminary data.</text>
</comment>
<evidence type="ECO:0000313" key="2">
    <source>
        <dbReference type="Proteomes" id="UP000433104"/>
    </source>
</evidence>
<dbReference type="Proteomes" id="UP000433104">
    <property type="component" value="Unassembled WGS sequence"/>
</dbReference>
<organism evidence="1 2">
    <name type="scientific">Parapontixanthobacter aurantiacus</name>
    <dbReference type="NCBI Taxonomy" id="1463599"/>
    <lineage>
        <taxon>Bacteria</taxon>
        <taxon>Pseudomonadati</taxon>
        <taxon>Pseudomonadota</taxon>
        <taxon>Alphaproteobacteria</taxon>
        <taxon>Sphingomonadales</taxon>
        <taxon>Erythrobacteraceae</taxon>
        <taxon>Parapontixanthobacter</taxon>
    </lineage>
</organism>
<sequence length="239" mass="26632">MFRHGSVECSRCWDSSTATVQEEGSFRLVRDPGHWGASNPETLVLGMSKGNTQSSAYRTECFDRVAFKGMRHRILQCFQSVGLLANETLERFERRFVASEKDFAFASMVRCSLTGFDRKKGKHTADSPNVLPAFKPSVVGHRFVQACVEQHLVRLPSRTSRVLLLGNTDSYVKAVAAAMSRQRGEVVWINPMAYKSADVWFVHLAHPSPGNGHFGAYIRGEGKPGLKRNLAREALTLSN</sequence>
<keyword evidence="2" id="KW-1185">Reference proteome</keyword>
<evidence type="ECO:0000313" key="1">
    <source>
        <dbReference type="EMBL" id="MXO84755.1"/>
    </source>
</evidence>
<gene>
    <name evidence="1" type="ORF">GRI38_01735</name>
</gene>
<dbReference type="AlphaFoldDB" id="A0A844ZA23"/>
<proteinExistence type="predicted"/>
<dbReference type="EMBL" id="WTYW01000001">
    <property type="protein sequence ID" value="MXO84755.1"/>
    <property type="molecule type" value="Genomic_DNA"/>
</dbReference>
<name>A0A844ZA23_9SPHN</name>
<accession>A0A844ZA23</accession>
<reference evidence="1 2" key="1">
    <citation type="submission" date="2019-12" db="EMBL/GenBank/DDBJ databases">
        <title>Genomic-based taxomic classification of the family Erythrobacteraceae.</title>
        <authorList>
            <person name="Xu L."/>
        </authorList>
    </citation>
    <scope>NUCLEOTIDE SEQUENCE [LARGE SCALE GENOMIC DNA]</scope>
    <source>
        <strain evidence="1 2">MCCC 1A09962</strain>
    </source>
</reference>